<dbReference type="EMBL" id="PDHH01000005">
    <property type="protein sequence ID" value="PSM51701.1"/>
    <property type="molecule type" value="Genomic_DNA"/>
</dbReference>
<gene>
    <name evidence="2" type="ORF">CQ405_06090</name>
</gene>
<evidence type="ECO:0000313" key="2">
    <source>
        <dbReference type="EMBL" id="PSM51701.1"/>
    </source>
</evidence>
<name>A0A2P8QZN2_9BACT</name>
<keyword evidence="3" id="KW-1185">Reference proteome</keyword>
<protein>
    <submittedName>
        <fullName evidence="2">Uncharacterized protein</fullName>
    </submittedName>
</protein>
<keyword evidence="1" id="KW-1133">Transmembrane helix</keyword>
<organism evidence="2 3">
    <name type="scientific">Campylobacter blaseri</name>
    <dbReference type="NCBI Taxonomy" id="2042961"/>
    <lineage>
        <taxon>Bacteria</taxon>
        <taxon>Pseudomonadati</taxon>
        <taxon>Campylobacterota</taxon>
        <taxon>Epsilonproteobacteria</taxon>
        <taxon>Campylobacterales</taxon>
        <taxon>Campylobacteraceae</taxon>
        <taxon>Campylobacter</taxon>
    </lineage>
</organism>
<dbReference type="Proteomes" id="UP000240535">
    <property type="component" value="Unassembled WGS sequence"/>
</dbReference>
<dbReference type="RefSeq" id="WP_106871741.1">
    <property type="nucleotide sequence ID" value="NZ_CP053841.1"/>
</dbReference>
<accession>A0A2P8QZN2</accession>
<feature type="transmembrane region" description="Helical" evidence="1">
    <location>
        <begin position="54"/>
        <end position="72"/>
    </location>
</feature>
<evidence type="ECO:0000313" key="3">
    <source>
        <dbReference type="Proteomes" id="UP000240535"/>
    </source>
</evidence>
<keyword evidence="1" id="KW-0472">Membrane</keyword>
<feature type="transmembrane region" description="Helical" evidence="1">
    <location>
        <begin position="84"/>
        <end position="103"/>
    </location>
</feature>
<sequence>MKNKTLKEKIIESMFAVSKKPVLFKDLLEANASFNEGMLVDPGKLNFKFRYGKSYMIFSVICFLVFIPFTILTHDFFQKIDFHISIIATILATSGVFVTFDIFKAWARKSLTKQLIKKAWENHLPFFPYEKYSTKVEEVYEEALKKELPKRDLEKYILDSLVQND</sequence>
<proteinExistence type="predicted"/>
<evidence type="ECO:0000256" key="1">
    <source>
        <dbReference type="SAM" id="Phobius"/>
    </source>
</evidence>
<dbReference type="OrthoDB" id="5343740at2"/>
<reference evidence="3" key="1">
    <citation type="submission" date="2017-10" db="EMBL/GenBank/DDBJ databases">
        <title>Campylobacter species from seals.</title>
        <authorList>
            <person name="Gilbert M.J."/>
            <person name="Zomer A.L."/>
            <person name="Timmerman A.J."/>
            <person name="Duim B."/>
            <person name="Wagenaar J.A."/>
        </authorList>
    </citation>
    <scope>NUCLEOTIDE SEQUENCE [LARGE SCALE GENOMIC DNA]</scope>
    <source>
        <strain evidence="3">17S00004-5</strain>
    </source>
</reference>
<comment type="caution">
    <text evidence="2">The sequence shown here is derived from an EMBL/GenBank/DDBJ whole genome shotgun (WGS) entry which is preliminary data.</text>
</comment>
<keyword evidence="1" id="KW-0812">Transmembrane</keyword>
<dbReference type="AlphaFoldDB" id="A0A2P8QZN2"/>